<dbReference type="Proteomes" id="UP000622552">
    <property type="component" value="Unassembled WGS sequence"/>
</dbReference>
<dbReference type="Pfam" id="PF12680">
    <property type="entry name" value="SnoaL_2"/>
    <property type="match status" value="1"/>
</dbReference>
<dbReference type="GO" id="GO:0016853">
    <property type="term" value="F:isomerase activity"/>
    <property type="evidence" value="ECO:0007669"/>
    <property type="project" value="UniProtKB-KW"/>
</dbReference>
<protein>
    <submittedName>
        <fullName evidence="2">Ketosteroid isomerase-like protein</fullName>
    </submittedName>
</protein>
<dbReference type="InterPro" id="IPR032710">
    <property type="entry name" value="NTF2-like_dom_sf"/>
</dbReference>
<feature type="domain" description="SnoaL-like" evidence="1">
    <location>
        <begin position="10"/>
        <end position="115"/>
    </location>
</feature>
<keyword evidence="2" id="KW-0413">Isomerase</keyword>
<gene>
    <name evidence="2" type="ORF">IW245_003772</name>
</gene>
<organism evidence="2 3">
    <name type="scientific">Longispora fulva</name>
    <dbReference type="NCBI Taxonomy" id="619741"/>
    <lineage>
        <taxon>Bacteria</taxon>
        <taxon>Bacillati</taxon>
        <taxon>Actinomycetota</taxon>
        <taxon>Actinomycetes</taxon>
        <taxon>Micromonosporales</taxon>
        <taxon>Micromonosporaceae</taxon>
        <taxon>Longispora</taxon>
    </lineage>
</organism>
<name>A0A8J7GSP4_9ACTN</name>
<dbReference type="RefSeq" id="WP_197004428.1">
    <property type="nucleotide sequence ID" value="NZ_BONS01000020.1"/>
</dbReference>
<dbReference type="Gene3D" id="3.10.450.50">
    <property type="match status" value="1"/>
</dbReference>
<evidence type="ECO:0000259" key="1">
    <source>
        <dbReference type="Pfam" id="PF12680"/>
    </source>
</evidence>
<sequence>MALVARRQYRRGLDAVERGDLDALLAQFAADCTLTFVGDTPLGARLSGQHDLRRWFERFARLLPAPRFEIRRLVIAGPPWRQRLTAHVQIRGTVAGQPYLNQFAHFLTIRWGKVTDDLVLEDTQAWERACRRLAEAGMAEAAAGPLVPSAGPTA</sequence>
<dbReference type="AlphaFoldDB" id="A0A8J7GSP4"/>
<dbReference type="EMBL" id="JADOUF010000001">
    <property type="protein sequence ID" value="MBG6137578.1"/>
    <property type="molecule type" value="Genomic_DNA"/>
</dbReference>
<dbReference type="InterPro" id="IPR037401">
    <property type="entry name" value="SnoaL-like"/>
</dbReference>
<keyword evidence="3" id="KW-1185">Reference proteome</keyword>
<reference evidence="2" key="1">
    <citation type="submission" date="2020-11" db="EMBL/GenBank/DDBJ databases">
        <title>Sequencing the genomes of 1000 actinobacteria strains.</title>
        <authorList>
            <person name="Klenk H.-P."/>
        </authorList>
    </citation>
    <scope>NUCLEOTIDE SEQUENCE</scope>
    <source>
        <strain evidence="2">DSM 45356</strain>
    </source>
</reference>
<evidence type="ECO:0000313" key="2">
    <source>
        <dbReference type="EMBL" id="MBG6137578.1"/>
    </source>
</evidence>
<dbReference type="SUPFAM" id="SSF54427">
    <property type="entry name" value="NTF2-like"/>
    <property type="match status" value="1"/>
</dbReference>
<accession>A0A8J7GSP4</accession>
<comment type="caution">
    <text evidence="2">The sequence shown here is derived from an EMBL/GenBank/DDBJ whole genome shotgun (WGS) entry which is preliminary data.</text>
</comment>
<proteinExistence type="predicted"/>
<evidence type="ECO:0000313" key="3">
    <source>
        <dbReference type="Proteomes" id="UP000622552"/>
    </source>
</evidence>